<evidence type="ECO:0000259" key="2">
    <source>
        <dbReference type="Pfam" id="PF00892"/>
    </source>
</evidence>
<dbReference type="PANTHER" id="PTHR22911">
    <property type="entry name" value="ACYL-MALONYL CONDENSING ENZYME-RELATED"/>
    <property type="match status" value="1"/>
</dbReference>
<feature type="transmembrane region" description="Helical" evidence="1">
    <location>
        <begin position="42"/>
        <end position="71"/>
    </location>
</feature>
<protein>
    <submittedName>
        <fullName evidence="3">DMT family transporter</fullName>
    </submittedName>
</protein>
<dbReference type="EMBL" id="JAAKYA010000066">
    <property type="protein sequence ID" value="NGO39695.1"/>
    <property type="molecule type" value="Genomic_DNA"/>
</dbReference>
<organism evidence="3 4">
    <name type="scientific">Limisphaera ngatamarikiensis</name>
    <dbReference type="NCBI Taxonomy" id="1324935"/>
    <lineage>
        <taxon>Bacteria</taxon>
        <taxon>Pseudomonadati</taxon>
        <taxon>Verrucomicrobiota</taxon>
        <taxon>Verrucomicrobiia</taxon>
        <taxon>Limisphaerales</taxon>
        <taxon>Limisphaeraceae</taxon>
        <taxon>Limisphaera</taxon>
    </lineage>
</organism>
<sequence>MWAACLTTFLWACSAVFAVRSARLLGGTEANFWRLTLALGLLGLWAVTAGHGLCNGAWTWFAWSGLVGIGLGDTAMFQALPRLGSRLTILLIACLTPPMAALMEWHFLGTHLGPAALGFGVWTLLGVGMALVPKKGTETHPQAVPGVLWALTSAFLGAVGAVLNRVAFTRSAALDMVPDGGTAAFLRVLGGYGVVVAAWRLAVAGRTRNPAGGVDSVSEVRRLRRQAIPWVLGNAIFGLVLGVSSYQWALSQLPAGVVLAITSLTPLTIIPLAWWMEGDRPTIRAVAGALVAVSGVVGLVLTW</sequence>
<evidence type="ECO:0000313" key="4">
    <source>
        <dbReference type="Proteomes" id="UP000477311"/>
    </source>
</evidence>
<keyword evidence="4" id="KW-1185">Reference proteome</keyword>
<evidence type="ECO:0000313" key="3">
    <source>
        <dbReference type="EMBL" id="NGO39695.1"/>
    </source>
</evidence>
<dbReference type="Pfam" id="PF00892">
    <property type="entry name" value="EamA"/>
    <property type="match status" value="2"/>
</dbReference>
<dbReference type="SUPFAM" id="SSF103481">
    <property type="entry name" value="Multidrug resistance efflux transporter EmrE"/>
    <property type="match status" value="2"/>
</dbReference>
<reference evidence="3 4" key="1">
    <citation type="submission" date="2020-02" db="EMBL/GenBank/DDBJ databases">
        <title>Draft genome sequence of Limisphaera ngatamarikiensis NGM72.4T, a thermophilic Verrucomicrobia grouped in subdivision 3.</title>
        <authorList>
            <person name="Carere C.R."/>
            <person name="Steen J."/>
            <person name="Hugenholtz P."/>
            <person name="Stott M.B."/>
        </authorList>
    </citation>
    <scope>NUCLEOTIDE SEQUENCE [LARGE SCALE GENOMIC DNA]</scope>
    <source>
        <strain evidence="3 4">NGM72.4</strain>
    </source>
</reference>
<name>A0A6M1RST2_9BACT</name>
<proteinExistence type="predicted"/>
<feature type="transmembrane region" description="Helical" evidence="1">
    <location>
        <begin position="227"/>
        <end position="249"/>
    </location>
</feature>
<keyword evidence="1" id="KW-1133">Transmembrane helix</keyword>
<feature type="transmembrane region" description="Helical" evidence="1">
    <location>
        <begin position="255"/>
        <end position="275"/>
    </location>
</feature>
<keyword evidence="1" id="KW-0472">Membrane</keyword>
<dbReference type="GO" id="GO:0016020">
    <property type="term" value="C:membrane"/>
    <property type="evidence" value="ECO:0007669"/>
    <property type="project" value="InterPro"/>
</dbReference>
<keyword evidence="1" id="KW-0812">Transmembrane</keyword>
<feature type="domain" description="EamA" evidence="2">
    <location>
        <begin position="3"/>
        <end position="130"/>
    </location>
</feature>
<feature type="transmembrane region" description="Helical" evidence="1">
    <location>
        <begin position="83"/>
        <end position="103"/>
    </location>
</feature>
<dbReference type="Gene3D" id="1.10.3730.20">
    <property type="match status" value="1"/>
</dbReference>
<dbReference type="AlphaFoldDB" id="A0A6M1RST2"/>
<feature type="transmembrane region" description="Helical" evidence="1">
    <location>
        <begin position="183"/>
        <end position="202"/>
    </location>
</feature>
<evidence type="ECO:0000256" key="1">
    <source>
        <dbReference type="SAM" id="Phobius"/>
    </source>
</evidence>
<dbReference type="RefSeq" id="WP_165107866.1">
    <property type="nucleotide sequence ID" value="NZ_JAAKYA010000066.1"/>
</dbReference>
<feature type="domain" description="EamA" evidence="2">
    <location>
        <begin position="145"/>
        <end position="300"/>
    </location>
</feature>
<gene>
    <name evidence="3" type="ORF">G4L39_09855</name>
</gene>
<dbReference type="Proteomes" id="UP000477311">
    <property type="component" value="Unassembled WGS sequence"/>
</dbReference>
<dbReference type="InterPro" id="IPR037185">
    <property type="entry name" value="EmrE-like"/>
</dbReference>
<dbReference type="InterPro" id="IPR000620">
    <property type="entry name" value="EamA_dom"/>
</dbReference>
<feature type="transmembrane region" description="Helical" evidence="1">
    <location>
        <begin position="115"/>
        <end position="132"/>
    </location>
</feature>
<comment type="caution">
    <text evidence="3">The sequence shown here is derived from an EMBL/GenBank/DDBJ whole genome shotgun (WGS) entry which is preliminary data.</text>
</comment>
<accession>A0A6M1RST2</accession>
<feature type="transmembrane region" description="Helical" evidence="1">
    <location>
        <begin position="282"/>
        <end position="301"/>
    </location>
</feature>
<feature type="transmembrane region" description="Helical" evidence="1">
    <location>
        <begin position="144"/>
        <end position="163"/>
    </location>
</feature>